<comment type="pathway">
    <text evidence="1">Cofactor biosynthesis; tetrahydrofolylpolyglutamate biosynthesis.</text>
</comment>
<dbReference type="FunFam" id="3.40.1190.10:FF:000008">
    <property type="entry name" value="Folylpolyglutamate synthase"/>
    <property type="match status" value="1"/>
</dbReference>
<dbReference type="PANTHER" id="PTHR11136">
    <property type="entry name" value="FOLYLPOLYGLUTAMATE SYNTHASE-RELATED"/>
    <property type="match status" value="1"/>
</dbReference>
<dbReference type="PROSITE" id="PS01012">
    <property type="entry name" value="FOLYLPOLYGLU_SYNT_2"/>
    <property type="match status" value="1"/>
</dbReference>
<dbReference type="InterPro" id="IPR036615">
    <property type="entry name" value="Mur_ligase_C_dom_sf"/>
</dbReference>
<gene>
    <name evidence="13" type="ORF">P43SY_000992</name>
</gene>
<comment type="catalytic activity">
    <reaction evidence="12">
        <text>(6S)-5,6,7,8-tetrahydrofolyl-(gamma-L-Glu)(n) + L-glutamate + ATP = (6S)-5,6,7,8-tetrahydrofolyl-(gamma-L-Glu)(n+1) + ADP + phosphate + H(+)</text>
        <dbReference type="Rhea" id="RHEA:10580"/>
        <dbReference type="Rhea" id="RHEA-COMP:14738"/>
        <dbReference type="Rhea" id="RHEA-COMP:14740"/>
        <dbReference type="ChEBI" id="CHEBI:15378"/>
        <dbReference type="ChEBI" id="CHEBI:29985"/>
        <dbReference type="ChEBI" id="CHEBI:30616"/>
        <dbReference type="ChEBI" id="CHEBI:43474"/>
        <dbReference type="ChEBI" id="CHEBI:141005"/>
        <dbReference type="ChEBI" id="CHEBI:456216"/>
        <dbReference type="EC" id="6.3.2.17"/>
    </reaction>
</comment>
<dbReference type="EC" id="6.3.2.17" evidence="3"/>
<dbReference type="InterPro" id="IPR018109">
    <property type="entry name" value="Folylpolyglutamate_synth_CS"/>
</dbReference>
<keyword evidence="14" id="KW-1185">Reference proteome</keyword>
<evidence type="ECO:0000256" key="10">
    <source>
        <dbReference type="ARBA" id="ARBA00030592"/>
    </source>
</evidence>
<dbReference type="NCBIfam" id="TIGR01499">
    <property type="entry name" value="folC"/>
    <property type="match status" value="1"/>
</dbReference>
<evidence type="ECO:0000256" key="1">
    <source>
        <dbReference type="ARBA" id="ARBA00005150"/>
    </source>
</evidence>
<dbReference type="PROSITE" id="PS01011">
    <property type="entry name" value="FOLYLPOLYGLU_SYNT_1"/>
    <property type="match status" value="1"/>
</dbReference>
<evidence type="ECO:0000313" key="14">
    <source>
        <dbReference type="Proteomes" id="UP001209570"/>
    </source>
</evidence>
<dbReference type="GO" id="GO:0046872">
    <property type="term" value="F:metal ion binding"/>
    <property type="evidence" value="ECO:0007669"/>
    <property type="project" value="UniProtKB-KW"/>
</dbReference>
<dbReference type="GO" id="GO:0005829">
    <property type="term" value="C:cytosol"/>
    <property type="evidence" value="ECO:0007669"/>
    <property type="project" value="TreeGrafter"/>
</dbReference>
<dbReference type="GO" id="GO:0005739">
    <property type="term" value="C:mitochondrion"/>
    <property type="evidence" value="ECO:0007669"/>
    <property type="project" value="TreeGrafter"/>
</dbReference>
<organism evidence="13 14">
    <name type="scientific">Pythium insidiosum</name>
    <name type="common">Pythiosis disease agent</name>
    <dbReference type="NCBI Taxonomy" id="114742"/>
    <lineage>
        <taxon>Eukaryota</taxon>
        <taxon>Sar</taxon>
        <taxon>Stramenopiles</taxon>
        <taxon>Oomycota</taxon>
        <taxon>Peronosporomycetes</taxon>
        <taxon>Pythiales</taxon>
        <taxon>Pythiaceae</taxon>
        <taxon>Pythium</taxon>
    </lineage>
</organism>
<dbReference type="Gene3D" id="3.90.190.20">
    <property type="entry name" value="Mur ligase, C-terminal domain"/>
    <property type="match status" value="1"/>
</dbReference>
<dbReference type="InterPro" id="IPR001645">
    <property type="entry name" value="Folylpolyglutamate_synth"/>
</dbReference>
<accession>A0AAD5Q6E0</accession>
<evidence type="ECO:0000256" key="2">
    <source>
        <dbReference type="ARBA" id="ARBA00008276"/>
    </source>
</evidence>
<sequence length="536" mass="57670">MTQHSALNASATVAGGVDATPAAGAAMQDDARSTRQQIDDAMAQLLGVSSKFKDLTGQDRNVSTREETIAMMHHYLSRLELQAAVRQLSVVHVAGTKGKGSTCAMVERILREAGYKTGLFTSPHLITPCERIRINGKPISEPLFLRHFRAVWDGLERTAAQSGEYPPMAWFFRFLTLLALHVFVAERVDVVVLEVGIGGRLDATNVIERPVVCGVTTLDLDHVRVLGDTLSQIAYAKAGIFKQGVPAFTTAQEPSAMAMLHKCAEETQTPLFEAPPVDGLGPDGASCVLGMQGDYQRVNAGLAAALASTWLKHKRGDAFSADTTTMIEPAIRDGLARAFWPARSHIVDAPSRRFYIDGAHTLRSLEVCAEWFQQATRASKTPATSAAALIFTIHHERNVASIIAPLLALPFERVYFCRTGASRPSLAKMHTFSEALVAADLAHVVAKYSAQELEALDDVSAAGALQWPTTLARVWQALAQHEATPNANALAHVSVLPSVTECIADLDAASADIGHVLVTGSLYLAGETLAQLGWHE</sequence>
<dbReference type="SUPFAM" id="SSF53244">
    <property type="entry name" value="MurD-like peptide ligases, peptide-binding domain"/>
    <property type="match status" value="1"/>
</dbReference>
<dbReference type="GO" id="GO:0004326">
    <property type="term" value="F:tetrahydrofolylpolyglutamate synthase activity"/>
    <property type="evidence" value="ECO:0007669"/>
    <property type="project" value="UniProtKB-EC"/>
</dbReference>
<dbReference type="GO" id="GO:0006730">
    <property type="term" value="P:one-carbon metabolic process"/>
    <property type="evidence" value="ECO:0007669"/>
    <property type="project" value="UniProtKB-KW"/>
</dbReference>
<proteinExistence type="inferred from homology"/>
<dbReference type="EMBL" id="JAKCXM010000557">
    <property type="protein sequence ID" value="KAJ0392892.1"/>
    <property type="molecule type" value="Genomic_DNA"/>
</dbReference>
<keyword evidence="7" id="KW-0547">Nucleotide-binding</keyword>
<keyword evidence="4" id="KW-0554">One-carbon metabolism</keyword>
<name>A0AAD5Q6E0_PYTIN</name>
<evidence type="ECO:0000256" key="11">
    <source>
        <dbReference type="ARBA" id="ARBA00030876"/>
    </source>
</evidence>
<evidence type="ECO:0000256" key="9">
    <source>
        <dbReference type="ARBA" id="ARBA00022842"/>
    </source>
</evidence>
<dbReference type="Proteomes" id="UP001209570">
    <property type="component" value="Unassembled WGS sequence"/>
</dbReference>
<dbReference type="SUPFAM" id="SSF53623">
    <property type="entry name" value="MurD-like peptide ligases, catalytic domain"/>
    <property type="match status" value="1"/>
</dbReference>
<reference evidence="13" key="1">
    <citation type="submission" date="2021-12" db="EMBL/GenBank/DDBJ databases">
        <title>Prjna785345.</title>
        <authorList>
            <person name="Rujirawat T."/>
            <person name="Krajaejun T."/>
        </authorList>
    </citation>
    <scope>NUCLEOTIDE SEQUENCE</scope>
    <source>
        <strain evidence="13">Pi057C3</strain>
    </source>
</reference>
<dbReference type="InterPro" id="IPR036565">
    <property type="entry name" value="Mur-like_cat_sf"/>
</dbReference>
<evidence type="ECO:0000256" key="7">
    <source>
        <dbReference type="ARBA" id="ARBA00022741"/>
    </source>
</evidence>
<keyword evidence="6" id="KW-0479">Metal-binding</keyword>
<evidence type="ECO:0000256" key="12">
    <source>
        <dbReference type="ARBA" id="ARBA00047493"/>
    </source>
</evidence>
<keyword evidence="8" id="KW-0067">ATP-binding</keyword>
<comment type="similarity">
    <text evidence="2">Belongs to the folylpolyglutamate synthase family.</text>
</comment>
<evidence type="ECO:0000256" key="6">
    <source>
        <dbReference type="ARBA" id="ARBA00022723"/>
    </source>
</evidence>
<protein>
    <recommendedName>
        <fullName evidence="3">tetrahydrofolate synthase</fullName>
        <ecNumber evidence="3">6.3.2.17</ecNumber>
    </recommendedName>
    <alternativeName>
        <fullName evidence="11">Folylpoly-gamma-glutamate synthetase</fullName>
    </alternativeName>
    <alternativeName>
        <fullName evidence="10">Tetrahydrofolylpolyglutamate synthase</fullName>
    </alternativeName>
</protein>
<keyword evidence="9" id="KW-0460">Magnesium</keyword>
<evidence type="ECO:0000256" key="5">
    <source>
        <dbReference type="ARBA" id="ARBA00022598"/>
    </source>
</evidence>
<comment type="caution">
    <text evidence="13">The sequence shown here is derived from an EMBL/GenBank/DDBJ whole genome shotgun (WGS) entry which is preliminary data.</text>
</comment>
<dbReference type="GO" id="GO:0005524">
    <property type="term" value="F:ATP binding"/>
    <property type="evidence" value="ECO:0007669"/>
    <property type="project" value="UniProtKB-KW"/>
</dbReference>
<evidence type="ECO:0000256" key="4">
    <source>
        <dbReference type="ARBA" id="ARBA00022563"/>
    </source>
</evidence>
<keyword evidence="5" id="KW-0436">Ligase</keyword>
<dbReference type="AlphaFoldDB" id="A0AAD5Q6E0"/>
<dbReference type="Gene3D" id="3.40.1190.10">
    <property type="entry name" value="Mur-like, catalytic domain"/>
    <property type="match status" value="1"/>
</dbReference>
<evidence type="ECO:0000256" key="8">
    <source>
        <dbReference type="ARBA" id="ARBA00022840"/>
    </source>
</evidence>
<evidence type="ECO:0000256" key="3">
    <source>
        <dbReference type="ARBA" id="ARBA00013025"/>
    </source>
</evidence>
<evidence type="ECO:0000313" key="13">
    <source>
        <dbReference type="EMBL" id="KAJ0392892.1"/>
    </source>
</evidence>
<dbReference type="PANTHER" id="PTHR11136:SF5">
    <property type="entry name" value="FOLYLPOLYGLUTAMATE SYNTHASE, MITOCHONDRIAL"/>
    <property type="match status" value="1"/>
</dbReference>